<evidence type="ECO:0000313" key="1">
    <source>
        <dbReference type="EMBL" id="KKM22271.1"/>
    </source>
</evidence>
<reference evidence="1" key="1">
    <citation type="journal article" date="2015" name="Nature">
        <title>Complex archaea that bridge the gap between prokaryotes and eukaryotes.</title>
        <authorList>
            <person name="Spang A."/>
            <person name="Saw J.H."/>
            <person name="Jorgensen S.L."/>
            <person name="Zaremba-Niedzwiedzka K."/>
            <person name="Martijn J."/>
            <person name="Lind A.E."/>
            <person name="van Eijk R."/>
            <person name="Schleper C."/>
            <person name="Guy L."/>
            <person name="Ettema T.J."/>
        </authorList>
    </citation>
    <scope>NUCLEOTIDE SEQUENCE</scope>
</reference>
<name>A0A0F9I3S4_9ZZZZ</name>
<gene>
    <name evidence="1" type="ORF">LCGC14_1627040</name>
</gene>
<comment type="caution">
    <text evidence="1">The sequence shown here is derived from an EMBL/GenBank/DDBJ whole genome shotgun (WGS) entry which is preliminary data.</text>
</comment>
<proteinExistence type="predicted"/>
<dbReference type="AlphaFoldDB" id="A0A0F9I3S4"/>
<organism evidence="1">
    <name type="scientific">marine sediment metagenome</name>
    <dbReference type="NCBI Taxonomy" id="412755"/>
    <lineage>
        <taxon>unclassified sequences</taxon>
        <taxon>metagenomes</taxon>
        <taxon>ecological metagenomes</taxon>
    </lineage>
</organism>
<protein>
    <submittedName>
        <fullName evidence="1">Uncharacterized protein</fullName>
    </submittedName>
</protein>
<accession>A0A0F9I3S4</accession>
<sequence length="109" mass="11944">MEHTPGPWEVEVTESTIETSVCGPIKMRYKRTLNVSNEDRERNMADMEAEAMANARLIAAAPDLLAACALLIGRLKHLEPYLEYQTVQTACNRDAIAIGEAAIAKATTP</sequence>
<dbReference type="EMBL" id="LAZR01013372">
    <property type="protein sequence ID" value="KKM22271.1"/>
    <property type="molecule type" value="Genomic_DNA"/>
</dbReference>